<dbReference type="Gene3D" id="3.40.50.1100">
    <property type="match status" value="2"/>
</dbReference>
<comment type="similarity">
    <text evidence="2">Belongs to the cysteine synthase/cystathionine beta-synthase family.</text>
</comment>
<dbReference type="GO" id="GO:0016765">
    <property type="term" value="F:transferase activity, transferring alkyl or aryl (other than methyl) groups"/>
    <property type="evidence" value="ECO:0007669"/>
    <property type="project" value="UniProtKB-ARBA"/>
</dbReference>
<dbReference type="KEGG" id="mcos:GM418_19910"/>
<evidence type="ECO:0000256" key="1">
    <source>
        <dbReference type="ARBA" id="ARBA00001933"/>
    </source>
</evidence>
<dbReference type="FunFam" id="3.40.50.1100:FF:000118">
    <property type="entry name" value="Related to CYS4-cystathionine beta-synthase"/>
    <property type="match status" value="1"/>
</dbReference>
<dbReference type="PANTHER" id="PTHR10314">
    <property type="entry name" value="CYSTATHIONINE BETA-SYNTHASE"/>
    <property type="match status" value="1"/>
</dbReference>
<feature type="domain" description="Tryptophan synthase beta chain-like PALP" evidence="4">
    <location>
        <begin position="6"/>
        <end position="299"/>
    </location>
</feature>
<proteinExistence type="inferred from homology"/>
<protein>
    <submittedName>
        <fullName evidence="5">Pyridoxal-phosphate dependent enzyme</fullName>
    </submittedName>
</protein>
<evidence type="ECO:0000256" key="2">
    <source>
        <dbReference type="ARBA" id="ARBA00007103"/>
    </source>
</evidence>
<reference evidence="5 6" key="1">
    <citation type="submission" date="2019-11" db="EMBL/GenBank/DDBJ databases">
        <authorList>
            <person name="Zheng R.K."/>
            <person name="Sun C.M."/>
        </authorList>
    </citation>
    <scope>NUCLEOTIDE SEQUENCE [LARGE SCALE GENOMIC DNA]</scope>
    <source>
        <strain evidence="5 6">WC007</strain>
    </source>
</reference>
<dbReference type="InterPro" id="IPR050214">
    <property type="entry name" value="Cys_Synth/Cystath_Beta-Synth"/>
</dbReference>
<accession>A0A6I6JS78</accession>
<dbReference type="InterPro" id="IPR036052">
    <property type="entry name" value="TrpB-like_PALP_sf"/>
</dbReference>
<dbReference type="RefSeq" id="WP_158868996.1">
    <property type="nucleotide sequence ID" value="NZ_CP046401.1"/>
</dbReference>
<sequence>MNNTVLDLIGNTPMVRVNQMDTGVCNLYLKLESANPGGSIKDRIGLSMITEAEKSGLIKPSSVLVEATAGNTGLGLALVAAIKGYKLVLVIPDKMSREKILHLKAMGTEVIITRSDVNKGHPEYYQDMARRIANETPNAFYINQFGNPANPLAHETTTGPEILKQLDGKIDAVVCGIGSSGTLTGLTHFFQKVKPDIEMIVADPKGSVIKDFIEKGTFGEAGSWLVEGIGEDFIPSIADFSLAKKAYTISDTESFSTARTVLRKEGILAGSSSGTLIAAALKYCREQKHPKNVVTFVCDSGNKYLTKMYDDAWMHEKGFKN</sequence>
<organism evidence="5 6">
    <name type="scientific">Maribellus comscasis</name>
    <dbReference type="NCBI Taxonomy" id="2681766"/>
    <lineage>
        <taxon>Bacteria</taxon>
        <taxon>Pseudomonadati</taxon>
        <taxon>Bacteroidota</taxon>
        <taxon>Bacteroidia</taxon>
        <taxon>Marinilabiliales</taxon>
        <taxon>Prolixibacteraceae</taxon>
        <taxon>Maribellus</taxon>
    </lineage>
</organism>
<dbReference type="CDD" id="cd01561">
    <property type="entry name" value="CBS_like"/>
    <property type="match status" value="1"/>
</dbReference>
<evidence type="ECO:0000256" key="3">
    <source>
        <dbReference type="ARBA" id="ARBA00022898"/>
    </source>
</evidence>
<gene>
    <name evidence="5" type="ORF">GM418_19910</name>
</gene>
<dbReference type="Proteomes" id="UP000428260">
    <property type="component" value="Chromosome"/>
</dbReference>
<dbReference type="PROSITE" id="PS00901">
    <property type="entry name" value="CYS_SYNTHASE"/>
    <property type="match status" value="1"/>
</dbReference>
<name>A0A6I6JS78_9BACT</name>
<dbReference type="AlphaFoldDB" id="A0A6I6JS78"/>
<keyword evidence="3" id="KW-0663">Pyridoxal phosphate</keyword>
<dbReference type="EMBL" id="CP046401">
    <property type="protein sequence ID" value="QGY45856.1"/>
    <property type="molecule type" value="Genomic_DNA"/>
</dbReference>
<dbReference type="FunFam" id="3.40.50.1100:FF:000003">
    <property type="entry name" value="Cystathionine beta-synthase"/>
    <property type="match status" value="1"/>
</dbReference>
<dbReference type="SUPFAM" id="SSF53686">
    <property type="entry name" value="Tryptophan synthase beta subunit-like PLP-dependent enzymes"/>
    <property type="match status" value="1"/>
</dbReference>
<evidence type="ECO:0000313" key="5">
    <source>
        <dbReference type="EMBL" id="QGY45856.1"/>
    </source>
</evidence>
<evidence type="ECO:0000259" key="4">
    <source>
        <dbReference type="Pfam" id="PF00291"/>
    </source>
</evidence>
<evidence type="ECO:0000313" key="6">
    <source>
        <dbReference type="Proteomes" id="UP000428260"/>
    </source>
</evidence>
<keyword evidence="6" id="KW-1185">Reference proteome</keyword>
<dbReference type="Pfam" id="PF00291">
    <property type="entry name" value="PALP"/>
    <property type="match status" value="1"/>
</dbReference>
<dbReference type="InterPro" id="IPR001216">
    <property type="entry name" value="P-phosphate_BS"/>
</dbReference>
<dbReference type="InterPro" id="IPR001926">
    <property type="entry name" value="TrpB-like_PALP"/>
</dbReference>
<dbReference type="GO" id="GO:0006535">
    <property type="term" value="P:cysteine biosynthetic process from serine"/>
    <property type="evidence" value="ECO:0007669"/>
    <property type="project" value="InterPro"/>
</dbReference>
<comment type="cofactor">
    <cofactor evidence="1">
        <name>pyridoxal 5'-phosphate</name>
        <dbReference type="ChEBI" id="CHEBI:597326"/>
    </cofactor>
</comment>